<organism evidence="1 2">
    <name type="scientific">Cochliobolus carbonum (strain 26-R-13)</name>
    <name type="common">Maize leaf spot fungus</name>
    <name type="synonym">Bipolaris zeicola</name>
    <dbReference type="NCBI Taxonomy" id="930089"/>
    <lineage>
        <taxon>Eukaryota</taxon>
        <taxon>Fungi</taxon>
        <taxon>Dikarya</taxon>
        <taxon>Ascomycota</taxon>
        <taxon>Pezizomycotina</taxon>
        <taxon>Dothideomycetes</taxon>
        <taxon>Pleosporomycetidae</taxon>
        <taxon>Pleosporales</taxon>
        <taxon>Pleosporineae</taxon>
        <taxon>Pleosporaceae</taxon>
        <taxon>Bipolaris</taxon>
    </lineage>
</organism>
<accession>W6XWL0</accession>
<dbReference type="Proteomes" id="UP000053841">
    <property type="component" value="Unassembled WGS sequence"/>
</dbReference>
<dbReference type="RefSeq" id="XP_007716075.1">
    <property type="nucleotide sequence ID" value="XM_007717885.1"/>
</dbReference>
<keyword evidence="2" id="KW-1185">Reference proteome</keyword>
<name>W6XWL0_COCC2</name>
<gene>
    <name evidence="1" type="ORF">COCCADRAFT_106074</name>
</gene>
<dbReference type="KEGG" id="bze:COCCADRAFT_106074"/>
<proteinExistence type="predicted"/>
<evidence type="ECO:0000313" key="1">
    <source>
        <dbReference type="EMBL" id="EUC29605.1"/>
    </source>
</evidence>
<evidence type="ECO:0000313" key="2">
    <source>
        <dbReference type="Proteomes" id="UP000053841"/>
    </source>
</evidence>
<dbReference type="GeneID" id="19143337"/>
<protein>
    <submittedName>
        <fullName evidence="1">Uncharacterized protein</fullName>
    </submittedName>
</protein>
<sequence length="51" mass="5918">MTILQLQHGANVLLWNHVKIKRSAVVLTNLQMETSLRRLFLAEPRGHCWGH</sequence>
<dbReference type="EMBL" id="KI964738">
    <property type="protein sequence ID" value="EUC29605.1"/>
    <property type="molecule type" value="Genomic_DNA"/>
</dbReference>
<dbReference type="HOGENOM" id="CLU_3106003_0_0_1"/>
<dbReference type="AlphaFoldDB" id="W6XWL0"/>
<reference evidence="1 2" key="1">
    <citation type="journal article" date="2013" name="PLoS Genet.">
        <title>Comparative genome structure, secondary metabolite, and effector coding capacity across Cochliobolus pathogens.</title>
        <authorList>
            <person name="Condon B.J."/>
            <person name="Leng Y."/>
            <person name="Wu D."/>
            <person name="Bushley K.E."/>
            <person name="Ohm R.A."/>
            <person name="Otillar R."/>
            <person name="Martin J."/>
            <person name="Schackwitz W."/>
            <person name="Grimwood J."/>
            <person name="MohdZainudin N."/>
            <person name="Xue C."/>
            <person name="Wang R."/>
            <person name="Manning V.A."/>
            <person name="Dhillon B."/>
            <person name="Tu Z.J."/>
            <person name="Steffenson B.J."/>
            <person name="Salamov A."/>
            <person name="Sun H."/>
            <person name="Lowry S."/>
            <person name="LaButti K."/>
            <person name="Han J."/>
            <person name="Copeland A."/>
            <person name="Lindquist E."/>
            <person name="Barry K."/>
            <person name="Schmutz J."/>
            <person name="Baker S.E."/>
            <person name="Ciuffetti L.M."/>
            <person name="Grigoriev I.V."/>
            <person name="Zhong S."/>
            <person name="Turgeon B.G."/>
        </authorList>
    </citation>
    <scope>NUCLEOTIDE SEQUENCE [LARGE SCALE GENOMIC DNA]</scope>
    <source>
        <strain evidence="1 2">26-R-13</strain>
    </source>
</reference>